<dbReference type="GO" id="GO:0005537">
    <property type="term" value="F:D-mannose binding"/>
    <property type="evidence" value="ECO:0007669"/>
    <property type="project" value="TreeGrafter"/>
</dbReference>
<organism evidence="10 11">
    <name type="scientific">Thielaviopsis punctulata</name>
    <dbReference type="NCBI Taxonomy" id="72032"/>
    <lineage>
        <taxon>Eukaryota</taxon>
        <taxon>Fungi</taxon>
        <taxon>Dikarya</taxon>
        <taxon>Ascomycota</taxon>
        <taxon>Pezizomycotina</taxon>
        <taxon>Sordariomycetes</taxon>
        <taxon>Hypocreomycetidae</taxon>
        <taxon>Microascales</taxon>
        <taxon>Ceratocystidaceae</taxon>
        <taxon>Thielaviopsis</taxon>
    </lineage>
</organism>
<evidence type="ECO:0000256" key="8">
    <source>
        <dbReference type="SAM" id="SignalP"/>
    </source>
</evidence>
<proteinExistence type="predicted"/>
<comment type="subcellular location">
    <subcellularLocation>
        <location evidence="1">Membrane</location>
        <topology evidence="1">Single-pass type I membrane protein</topology>
    </subcellularLocation>
</comment>
<dbReference type="GO" id="GO:0005793">
    <property type="term" value="C:endoplasmic reticulum-Golgi intermediate compartment"/>
    <property type="evidence" value="ECO:0007669"/>
    <property type="project" value="TreeGrafter"/>
</dbReference>
<gene>
    <name evidence="10" type="ORF">TD95_003494</name>
</gene>
<dbReference type="CDD" id="cd06903">
    <property type="entry name" value="lectin_EMP46_EMP47"/>
    <property type="match status" value="1"/>
</dbReference>
<keyword evidence="2 7" id="KW-0812">Transmembrane</keyword>
<feature type="signal peptide" evidence="8">
    <location>
        <begin position="1"/>
        <end position="20"/>
    </location>
</feature>
<feature type="chain" id="PRO_5002482547" description="L-type lectin-like domain-containing protein" evidence="8">
    <location>
        <begin position="21"/>
        <end position="432"/>
    </location>
</feature>
<protein>
    <recommendedName>
        <fullName evidence="9">L-type lectin-like domain-containing protein</fullName>
    </recommendedName>
</protein>
<dbReference type="PANTHER" id="PTHR12223:SF28">
    <property type="entry name" value="LECTIN, MANNOSE BINDING 1 LIKE"/>
    <property type="match status" value="1"/>
</dbReference>
<evidence type="ECO:0000313" key="11">
    <source>
        <dbReference type="Proteomes" id="UP000033483"/>
    </source>
</evidence>
<keyword evidence="4 7" id="KW-1133">Transmembrane helix</keyword>
<evidence type="ECO:0000256" key="4">
    <source>
        <dbReference type="ARBA" id="ARBA00022989"/>
    </source>
</evidence>
<evidence type="ECO:0000259" key="9">
    <source>
        <dbReference type="PROSITE" id="PS51328"/>
    </source>
</evidence>
<keyword evidence="11" id="KW-1185">Reference proteome</keyword>
<evidence type="ECO:0000256" key="7">
    <source>
        <dbReference type="SAM" id="Phobius"/>
    </source>
</evidence>
<evidence type="ECO:0000256" key="3">
    <source>
        <dbReference type="ARBA" id="ARBA00022729"/>
    </source>
</evidence>
<dbReference type="GO" id="GO:0030134">
    <property type="term" value="C:COPII-coated ER to Golgi transport vesicle"/>
    <property type="evidence" value="ECO:0007669"/>
    <property type="project" value="TreeGrafter"/>
</dbReference>
<dbReference type="InterPro" id="IPR051136">
    <property type="entry name" value="Intracellular_Lectin-GPT"/>
</dbReference>
<sequence>MRFHVSAALSAALLSGLADAQFLLNDFSFGYSGRIQSENGQIPNFRLRGNPEKPEILSNRLILTPPAPGNQKTSIWANSNLLHPTWVADVDFRASGPERGSGNINIWLAENGPDIVDADSVYGAKNFKGLVIVVDSSSGAGMIRGFLNDGSKDFSREHNVDSLAFGNCFYAYRNLGRPSQIKLRQDPGKFRVEVDGGLCFETDKVRIPTGYRLGVSATTGDTADSIELFKVVVMSDSVKPPDAPPVPQQQQQQSDQQQQQQQINQADSSMPGAIPDVSADSITDTTKQFADLHDRIQAIDHHVISIYQKFAQNTYERERQTKDFMLVMENFRNDMRAELGRFAAAGELLGKIGSLEAELKRSRLELQNMIRTMEHQVTTQVGQSHSTLADNLTTVHSNHGRLVYIIIGSQLVLVAVYLAYKRKGRTQHIKYL</sequence>
<evidence type="ECO:0000313" key="10">
    <source>
        <dbReference type="EMBL" id="KKA30726.1"/>
    </source>
</evidence>
<dbReference type="InterPro" id="IPR005052">
    <property type="entry name" value="Lectin_leg"/>
</dbReference>
<dbReference type="AlphaFoldDB" id="A0A0F4ZKR8"/>
<dbReference type="PANTHER" id="PTHR12223">
    <property type="entry name" value="VESICULAR MANNOSE-BINDING LECTIN"/>
    <property type="match status" value="1"/>
</dbReference>
<dbReference type="GO" id="GO:0005789">
    <property type="term" value="C:endoplasmic reticulum membrane"/>
    <property type="evidence" value="ECO:0007669"/>
    <property type="project" value="TreeGrafter"/>
</dbReference>
<comment type="caution">
    <text evidence="10">The sequence shown here is derived from an EMBL/GenBank/DDBJ whole genome shotgun (WGS) entry which is preliminary data.</text>
</comment>
<dbReference type="SUPFAM" id="SSF49899">
    <property type="entry name" value="Concanavalin A-like lectins/glucanases"/>
    <property type="match status" value="1"/>
</dbReference>
<dbReference type="Gene3D" id="2.60.120.200">
    <property type="match status" value="1"/>
</dbReference>
<feature type="transmembrane region" description="Helical" evidence="7">
    <location>
        <begin position="402"/>
        <end position="420"/>
    </location>
</feature>
<dbReference type="InterPro" id="IPR013320">
    <property type="entry name" value="ConA-like_dom_sf"/>
</dbReference>
<keyword evidence="5 7" id="KW-0472">Membrane</keyword>
<keyword evidence="3 8" id="KW-0732">Signal</keyword>
<evidence type="ECO:0000256" key="2">
    <source>
        <dbReference type="ARBA" id="ARBA00022692"/>
    </source>
</evidence>
<feature type="domain" description="L-type lectin-like" evidence="9">
    <location>
        <begin position="21"/>
        <end position="236"/>
    </location>
</feature>
<feature type="compositionally biased region" description="Low complexity" evidence="6">
    <location>
        <begin position="248"/>
        <end position="265"/>
    </location>
</feature>
<dbReference type="Proteomes" id="UP000033483">
    <property type="component" value="Unassembled WGS sequence"/>
</dbReference>
<evidence type="ECO:0000256" key="5">
    <source>
        <dbReference type="ARBA" id="ARBA00023136"/>
    </source>
</evidence>
<dbReference type="GO" id="GO:0000139">
    <property type="term" value="C:Golgi membrane"/>
    <property type="evidence" value="ECO:0007669"/>
    <property type="project" value="TreeGrafter"/>
</dbReference>
<evidence type="ECO:0000256" key="6">
    <source>
        <dbReference type="SAM" id="MobiDB-lite"/>
    </source>
</evidence>
<dbReference type="GO" id="GO:0006888">
    <property type="term" value="P:endoplasmic reticulum to Golgi vesicle-mediated transport"/>
    <property type="evidence" value="ECO:0007669"/>
    <property type="project" value="TreeGrafter"/>
</dbReference>
<accession>A0A0F4ZKR8</accession>
<dbReference type="InterPro" id="IPR035661">
    <property type="entry name" value="EMP46/EMP47_N"/>
</dbReference>
<dbReference type="OrthoDB" id="10265193at2759"/>
<evidence type="ECO:0000256" key="1">
    <source>
        <dbReference type="ARBA" id="ARBA00004479"/>
    </source>
</evidence>
<name>A0A0F4ZKR8_9PEZI</name>
<dbReference type="Pfam" id="PF03388">
    <property type="entry name" value="Lectin_leg-like"/>
    <property type="match status" value="1"/>
</dbReference>
<dbReference type="PROSITE" id="PS51328">
    <property type="entry name" value="L_LECTIN_LIKE"/>
    <property type="match status" value="1"/>
</dbReference>
<reference evidence="10 11" key="1">
    <citation type="submission" date="2015-03" db="EMBL/GenBank/DDBJ databases">
        <authorList>
            <person name="Radwan O."/>
            <person name="Al-Naeli F.A."/>
            <person name="Rendon G.A."/>
            <person name="Fields C."/>
        </authorList>
    </citation>
    <scope>NUCLEOTIDE SEQUENCE [LARGE SCALE GENOMIC DNA]</scope>
    <source>
        <strain evidence="10">CR-DP1</strain>
    </source>
</reference>
<feature type="region of interest" description="Disordered" evidence="6">
    <location>
        <begin position="237"/>
        <end position="279"/>
    </location>
</feature>
<dbReference type="EMBL" id="LAEV01000286">
    <property type="protein sequence ID" value="KKA30726.1"/>
    <property type="molecule type" value="Genomic_DNA"/>
</dbReference>